<dbReference type="GO" id="GO:0070402">
    <property type="term" value="F:NADPH binding"/>
    <property type="evidence" value="ECO:0007669"/>
    <property type="project" value="TreeGrafter"/>
</dbReference>
<dbReference type="Gene3D" id="3.30.1360.170">
    <property type="match status" value="1"/>
</dbReference>
<dbReference type="PROSITE" id="PS51331">
    <property type="entry name" value="THYX"/>
    <property type="match status" value="1"/>
</dbReference>
<dbReference type="PANTHER" id="PTHR34934">
    <property type="entry name" value="FLAVIN-DEPENDENT THYMIDYLATE SYNTHASE"/>
    <property type="match status" value="1"/>
</dbReference>
<dbReference type="Gene3D" id="3.30.70.3180">
    <property type="match status" value="1"/>
</dbReference>
<organism evidence="2">
    <name type="scientific">marine sediment metagenome</name>
    <dbReference type="NCBI Taxonomy" id="412755"/>
    <lineage>
        <taxon>unclassified sequences</taxon>
        <taxon>metagenomes</taxon>
        <taxon>ecological metagenomes</taxon>
    </lineage>
</organism>
<dbReference type="GO" id="GO:0050797">
    <property type="term" value="F:thymidylate synthase (FAD) activity"/>
    <property type="evidence" value="ECO:0007669"/>
    <property type="project" value="InterPro"/>
</dbReference>
<reference evidence="2" key="1">
    <citation type="journal article" date="2015" name="Nature">
        <title>Complex archaea that bridge the gap between prokaryotes and eukaryotes.</title>
        <authorList>
            <person name="Spang A."/>
            <person name="Saw J.H."/>
            <person name="Jorgensen S.L."/>
            <person name="Zaremba-Niedzwiedzka K."/>
            <person name="Martijn J."/>
            <person name="Lind A.E."/>
            <person name="van Eijk R."/>
            <person name="Schleper C."/>
            <person name="Guy L."/>
            <person name="Ettema T.J."/>
        </authorList>
    </citation>
    <scope>NUCLEOTIDE SEQUENCE</scope>
</reference>
<dbReference type="AlphaFoldDB" id="A0A0F8ZJ07"/>
<dbReference type="InterPro" id="IPR003669">
    <property type="entry name" value="Thymidylate_synthase_ThyX"/>
</dbReference>
<sequence length="237" mass="26825">MRHDHSAPWNPEHDRPGPTHGGEQLAEAGGRLCYLSFGKGRKSNAEYIGNIIAQKHGSVLEHAVWNFIIAGVSRSFTHELVRHRAGFGYSQLSQRYVDESTASYIEPDIIAEDERLHAVWLRAIESSHQAYLDLVAGLMEKLAGMEDRTQRRKLARQAARSVLPNATETMIFVTANARALRHFIEMRASEWAEVEIRKVALEMLRIMQGEAPSLFADYEVVRLEDGTEVARTQFEKV</sequence>
<dbReference type="PANTHER" id="PTHR34934:SF1">
    <property type="entry name" value="FLAVIN-DEPENDENT THYMIDYLATE SYNTHASE"/>
    <property type="match status" value="1"/>
</dbReference>
<accession>A0A0F8ZJ07</accession>
<dbReference type="HAMAP" id="MF_01408">
    <property type="entry name" value="ThyX"/>
    <property type="match status" value="1"/>
</dbReference>
<dbReference type="Pfam" id="PF02511">
    <property type="entry name" value="Thy1"/>
    <property type="match status" value="1"/>
</dbReference>
<dbReference type="InterPro" id="IPR036098">
    <property type="entry name" value="Thymidylate_synthase_ThyX_sf"/>
</dbReference>
<evidence type="ECO:0008006" key="3">
    <source>
        <dbReference type="Google" id="ProtNLM"/>
    </source>
</evidence>
<proteinExistence type="inferred from homology"/>
<comment type="caution">
    <text evidence="2">The sequence shown here is derived from an EMBL/GenBank/DDBJ whole genome shotgun (WGS) entry which is preliminary data.</text>
</comment>
<dbReference type="SUPFAM" id="SSF69796">
    <property type="entry name" value="Thymidylate synthase-complementing protein Thy1"/>
    <property type="match status" value="1"/>
</dbReference>
<dbReference type="CDD" id="cd20175">
    <property type="entry name" value="ThyX"/>
    <property type="match status" value="1"/>
</dbReference>
<feature type="compositionally biased region" description="Basic and acidic residues" evidence="1">
    <location>
        <begin position="1"/>
        <end position="17"/>
    </location>
</feature>
<dbReference type="NCBIfam" id="TIGR02170">
    <property type="entry name" value="thyX"/>
    <property type="match status" value="1"/>
</dbReference>
<dbReference type="EMBL" id="LAZR01047618">
    <property type="protein sequence ID" value="KKK93807.1"/>
    <property type="molecule type" value="Genomic_DNA"/>
</dbReference>
<evidence type="ECO:0000256" key="1">
    <source>
        <dbReference type="SAM" id="MobiDB-lite"/>
    </source>
</evidence>
<dbReference type="GO" id="GO:0004799">
    <property type="term" value="F:thymidylate synthase activity"/>
    <property type="evidence" value="ECO:0007669"/>
    <property type="project" value="TreeGrafter"/>
</dbReference>
<evidence type="ECO:0000313" key="2">
    <source>
        <dbReference type="EMBL" id="KKK93807.1"/>
    </source>
</evidence>
<name>A0A0F8ZJ07_9ZZZZ</name>
<gene>
    <name evidence="2" type="ORF">LCGC14_2689200</name>
</gene>
<protein>
    <recommendedName>
        <fullName evidence="3">Thymidylate synthase (FAD)</fullName>
    </recommendedName>
</protein>
<dbReference type="GO" id="GO:0050660">
    <property type="term" value="F:flavin adenine dinucleotide binding"/>
    <property type="evidence" value="ECO:0007669"/>
    <property type="project" value="InterPro"/>
</dbReference>
<dbReference type="GO" id="GO:0006231">
    <property type="term" value="P:dTMP biosynthetic process"/>
    <property type="evidence" value="ECO:0007669"/>
    <property type="project" value="InterPro"/>
</dbReference>
<feature type="region of interest" description="Disordered" evidence="1">
    <location>
        <begin position="1"/>
        <end position="23"/>
    </location>
</feature>